<evidence type="ECO:0000313" key="3">
    <source>
        <dbReference type="Proteomes" id="UP000006727"/>
    </source>
</evidence>
<reference evidence="1 3" key="2">
    <citation type="journal article" date="2018" name="Plant J.">
        <title>The Physcomitrella patens chromosome-scale assembly reveals moss genome structure and evolution.</title>
        <authorList>
            <person name="Lang D."/>
            <person name="Ullrich K.K."/>
            <person name="Murat F."/>
            <person name="Fuchs J."/>
            <person name="Jenkins J."/>
            <person name="Haas F.B."/>
            <person name="Piednoel M."/>
            <person name="Gundlach H."/>
            <person name="Van Bel M."/>
            <person name="Meyberg R."/>
            <person name="Vives C."/>
            <person name="Morata J."/>
            <person name="Symeonidi A."/>
            <person name="Hiss M."/>
            <person name="Muchero W."/>
            <person name="Kamisugi Y."/>
            <person name="Saleh O."/>
            <person name="Blanc G."/>
            <person name="Decker E.L."/>
            <person name="van Gessel N."/>
            <person name="Grimwood J."/>
            <person name="Hayes R.D."/>
            <person name="Graham S.W."/>
            <person name="Gunter L.E."/>
            <person name="McDaniel S.F."/>
            <person name="Hoernstein S.N.W."/>
            <person name="Larsson A."/>
            <person name="Li F.W."/>
            <person name="Perroud P.F."/>
            <person name="Phillips J."/>
            <person name="Ranjan P."/>
            <person name="Rokshar D.S."/>
            <person name="Rothfels C.J."/>
            <person name="Schneider L."/>
            <person name="Shu S."/>
            <person name="Stevenson D.W."/>
            <person name="Thummler F."/>
            <person name="Tillich M."/>
            <person name="Villarreal Aguilar J.C."/>
            <person name="Widiez T."/>
            <person name="Wong G.K."/>
            <person name="Wymore A."/>
            <person name="Zhang Y."/>
            <person name="Zimmer A.D."/>
            <person name="Quatrano R.S."/>
            <person name="Mayer K.F.X."/>
            <person name="Goodstein D."/>
            <person name="Casacuberta J.M."/>
            <person name="Vandepoele K."/>
            <person name="Reski R."/>
            <person name="Cuming A.C."/>
            <person name="Tuskan G.A."/>
            <person name="Maumus F."/>
            <person name="Salse J."/>
            <person name="Schmutz J."/>
            <person name="Rensing S.A."/>
        </authorList>
    </citation>
    <scope>NUCLEOTIDE SEQUENCE [LARGE SCALE GENOMIC DNA]</scope>
    <source>
        <strain evidence="2 3">cv. Gransden 2004</strain>
    </source>
</reference>
<gene>
    <name evidence="1" type="ORF">PHYPA_029230</name>
</gene>
<dbReference type="EnsemblPlants" id="Pp3c24_18240V3.3">
    <property type="protein sequence ID" value="Pp3c24_18240V3.3"/>
    <property type="gene ID" value="Pp3c24_18240"/>
</dbReference>
<dbReference type="Gramene" id="Pp3c24_18240V3.3">
    <property type="protein sequence ID" value="Pp3c24_18240V3.3"/>
    <property type="gene ID" value="Pp3c24_18240"/>
</dbReference>
<dbReference type="AlphaFoldDB" id="A0A2K1IH80"/>
<dbReference type="EnsemblPlants" id="Pp3c24_18240V3.1">
    <property type="protein sequence ID" value="Pp3c24_18240V3.1"/>
    <property type="gene ID" value="Pp3c24_18240"/>
</dbReference>
<dbReference type="Gramene" id="Pp3c24_18240V3.1">
    <property type="protein sequence ID" value="Pp3c24_18240V3.1"/>
    <property type="gene ID" value="Pp3c24_18240"/>
</dbReference>
<evidence type="ECO:0000313" key="1">
    <source>
        <dbReference type="EMBL" id="PNR28637.1"/>
    </source>
</evidence>
<proteinExistence type="predicted"/>
<sequence length="109" mass="12280">MVPDGQNRGRTHPVGIKLRHGHTFERELVSNSGAAPICCSGSRRGMIDCRYSIANTSSRLNQFRIIVIANYRPNSEEKKKRKLLPAVTVTYSACVAWWGLCEVEVECMR</sequence>
<organism evidence="1">
    <name type="scientific">Physcomitrium patens</name>
    <name type="common">Spreading-leaved earth moss</name>
    <name type="synonym">Physcomitrella patens</name>
    <dbReference type="NCBI Taxonomy" id="3218"/>
    <lineage>
        <taxon>Eukaryota</taxon>
        <taxon>Viridiplantae</taxon>
        <taxon>Streptophyta</taxon>
        <taxon>Embryophyta</taxon>
        <taxon>Bryophyta</taxon>
        <taxon>Bryophytina</taxon>
        <taxon>Bryopsida</taxon>
        <taxon>Funariidae</taxon>
        <taxon>Funariales</taxon>
        <taxon>Funariaceae</taxon>
        <taxon>Physcomitrium</taxon>
    </lineage>
</organism>
<dbReference type="EMBL" id="ABEU02000024">
    <property type="protein sequence ID" value="PNR28637.1"/>
    <property type="molecule type" value="Genomic_DNA"/>
</dbReference>
<dbReference type="Proteomes" id="UP000006727">
    <property type="component" value="Chromosome 24"/>
</dbReference>
<reference evidence="1 3" key="1">
    <citation type="journal article" date="2008" name="Science">
        <title>The Physcomitrella genome reveals evolutionary insights into the conquest of land by plants.</title>
        <authorList>
            <person name="Rensing S."/>
            <person name="Lang D."/>
            <person name="Zimmer A."/>
            <person name="Terry A."/>
            <person name="Salamov A."/>
            <person name="Shapiro H."/>
            <person name="Nishiyama T."/>
            <person name="Perroud P.-F."/>
            <person name="Lindquist E."/>
            <person name="Kamisugi Y."/>
            <person name="Tanahashi T."/>
            <person name="Sakakibara K."/>
            <person name="Fujita T."/>
            <person name="Oishi K."/>
            <person name="Shin-I T."/>
            <person name="Kuroki Y."/>
            <person name="Toyoda A."/>
            <person name="Suzuki Y."/>
            <person name="Hashimoto A."/>
            <person name="Yamaguchi K."/>
            <person name="Sugano A."/>
            <person name="Kohara Y."/>
            <person name="Fujiyama A."/>
            <person name="Anterola A."/>
            <person name="Aoki S."/>
            <person name="Ashton N."/>
            <person name="Barbazuk W.B."/>
            <person name="Barker E."/>
            <person name="Bennetzen J."/>
            <person name="Bezanilla M."/>
            <person name="Blankenship R."/>
            <person name="Cho S.H."/>
            <person name="Dutcher S."/>
            <person name="Estelle M."/>
            <person name="Fawcett J.A."/>
            <person name="Gundlach H."/>
            <person name="Hanada K."/>
            <person name="Heyl A."/>
            <person name="Hicks K.A."/>
            <person name="Hugh J."/>
            <person name="Lohr M."/>
            <person name="Mayer K."/>
            <person name="Melkozernov A."/>
            <person name="Murata T."/>
            <person name="Nelson D."/>
            <person name="Pils B."/>
            <person name="Prigge M."/>
            <person name="Reiss B."/>
            <person name="Renner T."/>
            <person name="Rombauts S."/>
            <person name="Rushton P."/>
            <person name="Sanderfoot A."/>
            <person name="Schween G."/>
            <person name="Shiu S.-H."/>
            <person name="Stueber K."/>
            <person name="Theodoulou F.L."/>
            <person name="Tu H."/>
            <person name="Van de Peer Y."/>
            <person name="Verrier P.J."/>
            <person name="Waters E."/>
            <person name="Wood A."/>
            <person name="Yang L."/>
            <person name="Cove D."/>
            <person name="Cuming A."/>
            <person name="Hasebe M."/>
            <person name="Lucas S."/>
            <person name="Mishler D.B."/>
            <person name="Reski R."/>
            <person name="Grigoriev I."/>
            <person name="Quatrano R.S."/>
            <person name="Boore J.L."/>
        </authorList>
    </citation>
    <scope>NUCLEOTIDE SEQUENCE [LARGE SCALE GENOMIC DNA]</scope>
    <source>
        <strain evidence="2 3">cv. Gransden 2004</strain>
    </source>
</reference>
<evidence type="ECO:0000313" key="2">
    <source>
        <dbReference type="EnsemblPlants" id="Pp3c24_18240V3.1"/>
    </source>
</evidence>
<protein>
    <submittedName>
        <fullName evidence="1 2">Uncharacterized protein</fullName>
    </submittedName>
</protein>
<dbReference type="InParanoid" id="A0A2K1IH80"/>
<reference evidence="2" key="3">
    <citation type="submission" date="2020-12" db="UniProtKB">
        <authorList>
            <consortium name="EnsemblPlants"/>
        </authorList>
    </citation>
    <scope>IDENTIFICATION</scope>
</reference>
<keyword evidence="3" id="KW-1185">Reference proteome</keyword>
<accession>A0A2K1IH80</accession>
<name>A0A2K1IH80_PHYPA</name>